<dbReference type="AlphaFoldDB" id="A0AAD5X517"/>
<reference evidence="1" key="1">
    <citation type="submission" date="2020-05" db="EMBL/GenBank/DDBJ databases">
        <title>Phylogenomic resolution of chytrid fungi.</title>
        <authorList>
            <person name="Stajich J.E."/>
            <person name="Amses K."/>
            <person name="Simmons R."/>
            <person name="Seto K."/>
            <person name="Myers J."/>
            <person name="Bonds A."/>
            <person name="Quandt C.A."/>
            <person name="Barry K."/>
            <person name="Liu P."/>
            <person name="Grigoriev I."/>
            <person name="Longcore J.E."/>
            <person name="James T.Y."/>
        </authorList>
    </citation>
    <scope>NUCLEOTIDE SEQUENCE</scope>
    <source>
        <strain evidence="1">JEL0318</strain>
    </source>
</reference>
<name>A0AAD5X517_9FUNG</name>
<evidence type="ECO:0000313" key="1">
    <source>
        <dbReference type="EMBL" id="KAJ3052212.1"/>
    </source>
</evidence>
<gene>
    <name evidence="1" type="ORF">HK097_006708</name>
</gene>
<proteinExistence type="predicted"/>
<protein>
    <submittedName>
        <fullName evidence="1">Uncharacterized protein</fullName>
    </submittedName>
</protein>
<organism evidence="1 2">
    <name type="scientific">Rhizophlyctis rosea</name>
    <dbReference type="NCBI Taxonomy" id="64517"/>
    <lineage>
        <taxon>Eukaryota</taxon>
        <taxon>Fungi</taxon>
        <taxon>Fungi incertae sedis</taxon>
        <taxon>Chytridiomycota</taxon>
        <taxon>Chytridiomycota incertae sedis</taxon>
        <taxon>Chytridiomycetes</taxon>
        <taxon>Rhizophlyctidales</taxon>
        <taxon>Rhizophlyctidaceae</taxon>
        <taxon>Rhizophlyctis</taxon>
    </lineage>
</organism>
<accession>A0AAD5X517</accession>
<comment type="caution">
    <text evidence="1">The sequence shown here is derived from an EMBL/GenBank/DDBJ whole genome shotgun (WGS) entry which is preliminary data.</text>
</comment>
<keyword evidence="2" id="KW-1185">Reference proteome</keyword>
<dbReference type="Proteomes" id="UP001212841">
    <property type="component" value="Unassembled WGS sequence"/>
</dbReference>
<sequence length="205" mass="23131">MTTQTDVLVYLNALQHSPPPNLPKVPTPPNLPKVPKVSEFLNLPLLDATLSSFNKTHPFLSFPSTLLQGYLQGLRFTHLEKRHLAYAYDLNRNLPSNKHTRTLENQTIVIEIPHSAFRNPRPRGVVEKGYLVLEDLSEMGFLRGLGREMKEKCGANMEVGFDACENKFKITFSKEGFKIPFMTVISMGGNPEADSDLSQYKFGNH</sequence>
<dbReference type="EMBL" id="JADGJD010000315">
    <property type="protein sequence ID" value="KAJ3052212.1"/>
    <property type="molecule type" value="Genomic_DNA"/>
</dbReference>
<evidence type="ECO:0000313" key="2">
    <source>
        <dbReference type="Proteomes" id="UP001212841"/>
    </source>
</evidence>